<evidence type="ECO:0000313" key="1">
    <source>
        <dbReference type="EMBL" id="KAJ7991249.1"/>
    </source>
</evidence>
<dbReference type="EMBL" id="CM055754">
    <property type="protein sequence ID" value="KAJ7991249.1"/>
    <property type="molecule type" value="Genomic_DNA"/>
</dbReference>
<sequence>MADFPPERLHIGPPFTYVGVDVFGPWQIVARRTRGGQAQSKRWAMLFCCMSSRAVHIEIIDFLDTSSCINALRRFFAIQGPAKQIRSDWGKNFVAAAKELGLNRQQLDMAVQNFLSRQGCSWVFNPPHASHMGGSWERLIGLSRRILDAILLQENIQLTHDVLCTLMMEVTAIINARPLVPVSTDLESPFILSPAMILTQKVGVSPPQGDFTDEDLLSRQ</sequence>
<proteinExistence type="predicted"/>
<evidence type="ECO:0000313" key="2">
    <source>
        <dbReference type="Proteomes" id="UP001157502"/>
    </source>
</evidence>
<keyword evidence="2" id="KW-1185">Reference proteome</keyword>
<name>A0ACC2FIQ9_DALPE</name>
<comment type="caution">
    <text evidence="1">The sequence shown here is derived from an EMBL/GenBank/DDBJ whole genome shotgun (WGS) entry which is preliminary data.</text>
</comment>
<reference evidence="1" key="1">
    <citation type="submission" date="2021-05" db="EMBL/GenBank/DDBJ databases">
        <authorList>
            <person name="Pan Q."/>
            <person name="Jouanno E."/>
            <person name="Zahm M."/>
            <person name="Klopp C."/>
            <person name="Cabau C."/>
            <person name="Louis A."/>
            <person name="Berthelot C."/>
            <person name="Parey E."/>
            <person name="Roest Crollius H."/>
            <person name="Montfort J."/>
            <person name="Robinson-Rechavi M."/>
            <person name="Bouchez O."/>
            <person name="Lampietro C."/>
            <person name="Lopez Roques C."/>
            <person name="Donnadieu C."/>
            <person name="Postlethwait J."/>
            <person name="Bobe J."/>
            <person name="Dillon D."/>
            <person name="Chandos A."/>
            <person name="von Hippel F."/>
            <person name="Guiguen Y."/>
        </authorList>
    </citation>
    <scope>NUCLEOTIDE SEQUENCE</scope>
    <source>
        <strain evidence="1">YG-Jan2019</strain>
    </source>
</reference>
<gene>
    <name evidence="1" type="ORF">DPEC_G00295360</name>
</gene>
<protein>
    <submittedName>
        <fullName evidence="1">Uncharacterized protein</fullName>
    </submittedName>
</protein>
<organism evidence="1 2">
    <name type="scientific">Dallia pectoralis</name>
    <name type="common">Alaska blackfish</name>
    <dbReference type="NCBI Taxonomy" id="75939"/>
    <lineage>
        <taxon>Eukaryota</taxon>
        <taxon>Metazoa</taxon>
        <taxon>Chordata</taxon>
        <taxon>Craniata</taxon>
        <taxon>Vertebrata</taxon>
        <taxon>Euteleostomi</taxon>
        <taxon>Actinopterygii</taxon>
        <taxon>Neopterygii</taxon>
        <taxon>Teleostei</taxon>
        <taxon>Protacanthopterygii</taxon>
        <taxon>Esociformes</taxon>
        <taxon>Umbridae</taxon>
        <taxon>Dallia</taxon>
    </lineage>
</organism>
<accession>A0ACC2FIQ9</accession>
<dbReference type="Proteomes" id="UP001157502">
    <property type="component" value="Chromosome 27"/>
</dbReference>